<reference evidence="2 3" key="1">
    <citation type="submission" date="2016-12" db="EMBL/GenBank/DDBJ databases">
        <title>The genomes of Aspergillus section Nigri reveals drivers in fungal speciation.</title>
        <authorList>
            <consortium name="DOE Joint Genome Institute"/>
            <person name="Vesth T.C."/>
            <person name="Nybo J."/>
            <person name="Theobald S."/>
            <person name="Brandl J."/>
            <person name="Frisvad J.C."/>
            <person name="Nielsen K.F."/>
            <person name="Lyhne E.K."/>
            <person name="Kogle M.E."/>
            <person name="Kuo A."/>
            <person name="Riley R."/>
            <person name="Clum A."/>
            <person name="Nolan M."/>
            <person name="Lipzen A."/>
            <person name="Salamov A."/>
            <person name="Henrissat B."/>
            <person name="Wiebenga A."/>
            <person name="De Vries R.P."/>
            <person name="Grigoriev I.V."/>
            <person name="Mortensen U.H."/>
            <person name="Andersen M.R."/>
            <person name="Baker S.E."/>
        </authorList>
    </citation>
    <scope>NUCLEOTIDE SEQUENCE [LARGE SCALE GENOMIC DNA]</scope>
    <source>
        <strain evidence="2 3">CBS 121591</strain>
    </source>
</reference>
<dbReference type="AlphaFoldDB" id="A0A319BWT1"/>
<dbReference type="GeneID" id="37133300"/>
<dbReference type="EMBL" id="KZ821752">
    <property type="protein sequence ID" value="PYH76721.1"/>
    <property type="molecule type" value="Genomic_DNA"/>
</dbReference>
<name>A0A319BWT1_9EURO</name>
<feature type="region of interest" description="Disordered" evidence="1">
    <location>
        <begin position="61"/>
        <end position="97"/>
    </location>
</feature>
<protein>
    <submittedName>
        <fullName evidence="2">Uncharacterized protein</fullName>
    </submittedName>
</protein>
<evidence type="ECO:0000256" key="1">
    <source>
        <dbReference type="SAM" id="MobiDB-lite"/>
    </source>
</evidence>
<sequence>MARRCSGGIYSGVCRSEDSPSHCDKAKYSHFACRMGDSLPQRVRVRHVTTCLESSCFVPQATKGSNKADMSDMSAPSQIGGGTVPSQLEDHASLQKN</sequence>
<feature type="compositionally biased region" description="Basic and acidic residues" evidence="1">
    <location>
        <begin position="88"/>
        <end position="97"/>
    </location>
</feature>
<evidence type="ECO:0000313" key="2">
    <source>
        <dbReference type="EMBL" id="PYH76721.1"/>
    </source>
</evidence>
<keyword evidence="3" id="KW-1185">Reference proteome</keyword>
<dbReference type="Proteomes" id="UP000248340">
    <property type="component" value="Unassembled WGS sequence"/>
</dbReference>
<dbReference type="VEuPathDB" id="FungiDB:BO82DRAFT_195772"/>
<accession>A0A319BWT1</accession>
<dbReference type="RefSeq" id="XP_025486921.1">
    <property type="nucleotide sequence ID" value="XM_025630559.1"/>
</dbReference>
<gene>
    <name evidence="2" type="ORF">BO82DRAFT_195772</name>
</gene>
<evidence type="ECO:0000313" key="3">
    <source>
        <dbReference type="Proteomes" id="UP000248340"/>
    </source>
</evidence>
<proteinExistence type="predicted"/>
<organism evidence="2 3">
    <name type="scientific">Aspergillus uvarum CBS 121591</name>
    <dbReference type="NCBI Taxonomy" id="1448315"/>
    <lineage>
        <taxon>Eukaryota</taxon>
        <taxon>Fungi</taxon>
        <taxon>Dikarya</taxon>
        <taxon>Ascomycota</taxon>
        <taxon>Pezizomycotina</taxon>
        <taxon>Eurotiomycetes</taxon>
        <taxon>Eurotiomycetidae</taxon>
        <taxon>Eurotiales</taxon>
        <taxon>Aspergillaceae</taxon>
        <taxon>Aspergillus</taxon>
        <taxon>Aspergillus subgen. Circumdati</taxon>
    </lineage>
</organism>